<sequence>MPSCQRSIHHKTLHRQHPENPTPSLLLPSSSFSFSSKSSLLKLSQPFLLTCQPDAMSHNNDTDTTHNGTTKKRTSPTSKQVNLQAVQTLNGLIDTCDEWIHQCCGTSTTSTTAAPPLPKLYEQYAIEFLLPDVGNGGGGSEWTMCSIILEFPRECWDHVRPCAHGHRHHRDKNEEGNSKASLAGRTLKQHTERELRRLLTMAGLEYEGVSEEELGTMQYDNNDEGTNWFGSKSRKKGPEEWTLLDHFLYELGIELKADLSSSTSSHEQYGKSFAFYGRNASRGGKRSKRYDAPPTYSHYEEAWEDAQADFSASRMNLFTMNTREGRERREVGYYDLWS</sequence>
<comment type="caution">
    <text evidence="2">The sequence shown here is derived from an EMBL/GenBank/DDBJ whole genome shotgun (WGS) entry which is preliminary data.</text>
</comment>
<feature type="non-terminal residue" evidence="2">
    <location>
        <position position="338"/>
    </location>
</feature>
<organism evidence="2 3">
    <name type="scientific">Cyclotella cryptica</name>
    <dbReference type="NCBI Taxonomy" id="29204"/>
    <lineage>
        <taxon>Eukaryota</taxon>
        <taxon>Sar</taxon>
        <taxon>Stramenopiles</taxon>
        <taxon>Ochrophyta</taxon>
        <taxon>Bacillariophyta</taxon>
        <taxon>Coscinodiscophyceae</taxon>
        <taxon>Thalassiosirophycidae</taxon>
        <taxon>Stephanodiscales</taxon>
        <taxon>Stephanodiscaceae</taxon>
        <taxon>Cyclotella</taxon>
    </lineage>
</organism>
<dbReference type="Proteomes" id="UP001516023">
    <property type="component" value="Unassembled WGS sequence"/>
</dbReference>
<feature type="region of interest" description="Disordered" evidence="1">
    <location>
        <begin position="165"/>
        <end position="186"/>
    </location>
</feature>
<proteinExistence type="predicted"/>
<dbReference type="EMBL" id="JABMIG020000110">
    <property type="protein sequence ID" value="KAL3791757.1"/>
    <property type="molecule type" value="Genomic_DNA"/>
</dbReference>
<feature type="region of interest" description="Disordered" evidence="1">
    <location>
        <begin position="54"/>
        <end position="79"/>
    </location>
</feature>
<name>A0ABD3PUV2_9STRA</name>
<dbReference type="AlphaFoldDB" id="A0ABD3PUV2"/>
<evidence type="ECO:0000313" key="2">
    <source>
        <dbReference type="EMBL" id="KAL3791757.1"/>
    </source>
</evidence>
<keyword evidence="3" id="KW-1185">Reference proteome</keyword>
<gene>
    <name evidence="2" type="ORF">HJC23_007524</name>
</gene>
<reference evidence="2 3" key="1">
    <citation type="journal article" date="2020" name="G3 (Bethesda)">
        <title>Improved Reference Genome for Cyclotella cryptica CCMP332, a Model for Cell Wall Morphogenesis, Salinity Adaptation, and Lipid Production in Diatoms (Bacillariophyta).</title>
        <authorList>
            <person name="Roberts W.R."/>
            <person name="Downey K.M."/>
            <person name="Ruck E.C."/>
            <person name="Traller J.C."/>
            <person name="Alverson A.J."/>
        </authorList>
    </citation>
    <scope>NUCLEOTIDE SEQUENCE [LARGE SCALE GENOMIC DNA]</scope>
    <source>
        <strain evidence="2 3">CCMP332</strain>
    </source>
</reference>
<protein>
    <submittedName>
        <fullName evidence="2">Uncharacterized protein</fullName>
    </submittedName>
</protein>
<evidence type="ECO:0000256" key="1">
    <source>
        <dbReference type="SAM" id="MobiDB-lite"/>
    </source>
</evidence>
<evidence type="ECO:0000313" key="3">
    <source>
        <dbReference type="Proteomes" id="UP001516023"/>
    </source>
</evidence>
<feature type="region of interest" description="Disordered" evidence="1">
    <location>
        <begin position="1"/>
        <end position="24"/>
    </location>
</feature>
<accession>A0ABD3PUV2</accession>